<dbReference type="Proteomes" id="UP000179243">
    <property type="component" value="Unassembled WGS sequence"/>
</dbReference>
<comment type="caution">
    <text evidence="1">The sequence shown here is derived from an EMBL/GenBank/DDBJ whole genome shotgun (WGS) entry which is preliminary data.</text>
</comment>
<evidence type="ECO:0008006" key="3">
    <source>
        <dbReference type="Google" id="ProtNLM"/>
    </source>
</evidence>
<proteinExistence type="predicted"/>
<name>A0A1F7FHD1_UNCRA</name>
<sequence>MKKADIPDMRTFFTLCLFLCLALGCNDRGGSIFFDPELTILEEKLVGTWVLENEVVKETVTYNEDLSFEGSKDGLTFSGNYALDNDSLLVLNRAVVLKGEHHPLQIKYGLISLEDAELRIRSIGWRDGLLYRRSQ</sequence>
<evidence type="ECO:0000313" key="1">
    <source>
        <dbReference type="EMBL" id="OGK05876.1"/>
    </source>
</evidence>
<dbReference type="EMBL" id="MFYX01000046">
    <property type="protein sequence ID" value="OGK05876.1"/>
    <property type="molecule type" value="Genomic_DNA"/>
</dbReference>
<organism evidence="1 2">
    <name type="scientific">Candidatus Raymondbacteria bacterium RIFOXYD12_FULL_49_13</name>
    <dbReference type="NCBI Taxonomy" id="1817890"/>
    <lineage>
        <taxon>Bacteria</taxon>
        <taxon>Raymondiibacteriota</taxon>
    </lineage>
</organism>
<evidence type="ECO:0000313" key="2">
    <source>
        <dbReference type="Proteomes" id="UP000179243"/>
    </source>
</evidence>
<dbReference type="PROSITE" id="PS51257">
    <property type="entry name" value="PROKAR_LIPOPROTEIN"/>
    <property type="match status" value="1"/>
</dbReference>
<protein>
    <recommendedName>
        <fullName evidence="3">Lipocalin-like domain-containing protein</fullName>
    </recommendedName>
</protein>
<reference evidence="1 2" key="1">
    <citation type="journal article" date="2016" name="Nat. Commun.">
        <title>Thousands of microbial genomes shed light on interconnected biogeochemical processes in an aquifer system.</title>
        <authorList>
            <person name="Anantharaman K."/>
            <person name="Brown C.T."/>
            <person name="Hug L.A."/>
            <person name="Sharon I."/>
            <person name="Castelle C.J."/>
            <person name="Probst A.J."/>
            <person name="Thomas B.C."/>
            <person name="Singh A."/>
            <person name="Wilkins M.J."/>
            <person name="Karaoz U."/>
            <person name="Brodie E.L."/>
            <person name="Williams K.H."/>
            <person name="Hubbard S.S."/>
            <person name="Banfield J.F."/>
        </authorList>
    </citation>
    <scope>NUCLEOTIDE SEQUENCE [LARGE SCALE GENOMIC DNA]</scope>
</reference>
<accession>A0A1F7FHD1</accession>
<dbReference type="AlphaFoldDB" id="A0A1F7FHD1"/>
<gene>
    <name evidence="1" type="ORF">A2519_04290</name>
</gene>